<dbReference type="PRINTS" id="PR01607">
    <property type="entry name" value="APYRASEFAMLY"/>
</dbReference>
<dbReference type="SUPFAM" id="SSF55816">
    <property type="entry name" value="5'-nucleotidase (syn. UDP-sugar hydrolase), C-terminal domain"/>
    <property type="match status" value="1"/>
</dbReference>
<dbReference type="InterPro" id="IPR036907">
    <property type="entry name" value="5'-Nucleotdase_C_sf"/>
</dbReference>
<dbReference type="EMBL" id="JAPDPJ010000011">
    <property type="protein sequence ID" value="MCW3786269.1"/>
    <property type="molecule type" value="Genomic_DNA"/>
</dbReference>
<comment type="caution">
    <text evidence="2">The sequence shown here is derived from an EMBL/GenBank/DDBJ whole genome shotgun (WGS) entry which is preliminary data.</text>
</comment>
<dbReference type="RefSeq" id="WP_301189835.1">
    <property type="nucleotide sequence ID" value="NZ_JAPDPJ010000011.1"/>
</dbReference>
<gene>
    <name evidence="2" type="ORF">OM075_07315</name>
</gene>
<evidence type="ECO:0000313" key="2">
    <source>
        <dbReference type="EMBL" id="MCW3786269.1"/>
    </source>
</evidence>
<evidence type="ECO:0000259" key="1">
    <source>
        <dbReference type="Pfam" id="PF02872"/>
    </source>
</evidence>
<protein>
    <submittedName>
        <fullName evidence="2">5'-nucleotidase C-terminal domain-containing protein</fullName>
    </submittedName>
</protein>
<dbReference type="InterPro" id="IPR008334">
    <property type="entry name" value="5'-Nucleotdase_C"/>
</dbReference>
<dbReference type="PANTHER" id="PTHR11575:SF24">
    <property type="entry name" value="5'-NUCLEOTIDASE"/>
    <property type="match status" value="1"/>
</dbReference>
<keyword evidence="3" id="KW-1185">Reference proteome</keyword>
<dbReference type="Gene3D" id="3.90.780.10">
    <property type="entry name" value="5'-Nucleotidase, C-terminal domain"/>
    <property type="match status" value="1"/>
</dbReference>
<dbReference type="GO" id="GO:0016787">
    <property type="term" value="F:hydrolase activity"/>
    <property type="evidence" value="ECO:0007669"/>
    <property type="project" value="InterPro"/>
</dbReference>
<dbReference type="AlphaFoldDB" id="A0AAE3M361"/>
<accession>A0AAE3M361</accession>
<reference evidence="2" key="1">
    <citation type="submission" date="2022-10" db="EMBL/GenBank/DDBJ databases">
        <authorList>
            <person name="Yu W.X."/>
        </authorList>
    </citation>
    <scope>NUCLEOTIDE SEQUENCE</scope>
    <source>
        <strain evidence="2">AAT</strain>
    </source>
</reference>
<dbReference type="PROSITE" id="PS51257">
    <property type="entry name" value="PROKAR_LIPOPROTEIN"/>
    <property type="match status" value="1"/>
</dbReference>
<dbReference type="InterPro" id="IPR006179">
    <property type="entry name" value="5_nucleotidase/apyrase"/>
</dbReference>
<dbReference type="GO" id="GO:0009166">
    <property type="term" value="P:nucleotide catabolic process"/>
    <property type="evidence" value="ECO:0007669"/>
    <property type="project" value="InterPro"/>
</dbReference>
<name>A0AAE3M361_9BACT</name>
<organism evidence="2 3">
    <name type="scientific">Plebeiibacterium sediminum</name>
    <dbReference type="NCBI Taxonomy" id="2992112"/>
    <lineage>
        <taxon>Bacteria</taxon>
        <taxon>Pseudomonadati</taxon>
        <taxon>Bacteroidota</taxon>
        <taxon>Bacteroidia</taxon>
        <taxon>Marinilabiliales</taxon>
        <taxon>Marinilabiliaceae</taxon>
        <taxon>Plebeiibacterium</taxon>
    </lineage>
</organism>
<feature type="domain" description="5'-Nucleotidase C-terminal" evidence="1">
    <location>
        <begin position="70"/>
        <end position="211"/>
    </location>
</feature>
<proteinExistence type="predicted"/>
<dbReference type="Proteomes" id="UP001209229">
    <property type="component" value="Unassembled WGS sequence"/>
</dbReference>
<dbReference type="PANTHER" id="PTHR11575">
    <property type="entry name" value="5'-NUCLEOTIDASE-RELATED"/>
    <property type="match status" value="1"/>
</dbReference>
<dbReference type="Pfam" id="PF02872">
    <property type="entry name" value="5_nucleotid_C"/>
    <property type="match status" value="1"/>
</dbReference>
<evidence type="ECO:0000313" key="3">
    <source>
        <dbReference type="Proteomes" id="UP001209229"/>
    </source>
</evidence>
<sequence>MILKSKVIYILLWSALMFGCRQNIELKSTSGKLVLVDSSIAADSAVASVISPFREEIDKQMSRIIGFSEAEQDSYYPESPLSNFVSDIIQERALRYLKANNADTLPMISLMNIKGLRANLPEGEVTVRDIFEIMPFENQIVVLTISGTNIKAFFDYISTTNGEGISGAQLVIKNDKVKSVTINGDVLDVNRNYYLATSDYLANGGDYFSMITNPIQSQLIGCKIREAIIEHIEELNQNNLKVVSNIDGRIKID</sequence>